<evidence type="ECO:0000313" key="4">
    <source>
        <dbReference type="Proteomes" id="UP001529340"/>
    </source>
</evidence>
<dbReference type="Proteomes" id="UP001529340">
    <property type="component" value="Unassembled WGS sequence"/>
</dbReference>
<reference evidence="3" key="1">
    <citation type="submission" date="2023-06" db="EMBL/GenBank/DDBJ databases">
        <title>Identification and characterization of horizontal gene transfer across gut microbiota members of farm animals based on homology search.</title>
        <authorList>
            <person name="Schwarzerova J."/>
            <person name="Nykrynova M."/>
            <person name="Jureckova K."/>
            <person name="Cejkova D."/>
            <person name="Rychlik I."/>
        </authorList>
    </citation>
    <scope>NUCLEOTIDE SEQUENCE</scope>
    <source>
        <strain evidence="3">ET39</strain>
    </source>
</reference>
<keyword evidence="2 3" id="KW-0413">Isomerase</keyword>
<dbReference type="Gene3D" id="1.20.120.420">
    <property type="entry name" value="translation initiation factor eif-2b, domain 1"/>
    <property type="match status" value="1"/>
</dbReference>
<dbReference type="InterPro" id="IPR027363">
    <property type="entry name" value="M1Pi_N"/>
</dbReference>
<gene>
    <name evidence="3" type="ORF">QUV96_03415</name>
</gene>
<dbReference type="NCBIfam" id="TIGR00524">
    <property type="entry name" value="eIF-2B_rel"/>
    <property type="match status" value="1"/>
</dbReference>
<reference evidence="3" key="2">
    <citation type="submission" date="2023-06" db="EMBL/GenBank/DDBJ databases">
        <authorList>
            <person name="Zeman M."/>
            <person name="Kubasova T."/>
            <person name="Jahodarova E."/>
            <person name="Nykrynova M."/>
            <person name="Rychlik I."/>
        </authorList>
    </citation>
    <scope>NUCLEOTIDE SEQUENCE</scope>
    <source>
        <strain evidence="3">ET39</strain>
    </source>
</reference>
<organism evidence="3 4">
    <name type="scientific">Amedibacillus dolichus</name>
    <dbReference type="NCBI Taxonomy" id="31971"/>
    <lineage>
        <taxon>Bacteria</taxon>
        <taxon>Bacillati</taxon>
        <taxon>Bacillota</taxon>
        <taxon>Erysipelotrichia</taxon>
        <taxon>Erysipelotrichales</taxon>
        <taxon>Erysipelotrichaceae</taxon>
        <taxon>Amedibacillus</taxon>
    </lineage>
</organism>
<name>A0ABT7UAP6_9FIRM</name>
<dbReference type="GO" id="GO:0016853">
    <property type="term" value="F:isomerase activity"/>
    <property type="evidence" value="ECO:0007669"/>
    <property type="project" value="UniProtKB-KW"/>
</dbReference>
<dbReference type="SUPFAM" id="SSF100950">
    <property type="entry name" value="NagB/RpiA/CoA transferase-like"/>
    <property type="match status" value="1"/>
</dbReference>
<sequence>MKQRTEERMDQDLAFLLRYENIAWYEDGVVKILDRRIYPIRVEHVICKTYAEVAEAIRQMVTQSEGPYIAAAMGMVLAVQEVKDRTKETILAQSDEAAYALSHARPTTSRQMQAVVNDARQVIRDALAEGCFGQALVEAVHAYALHYLNEKYQRYTRIGQRMEELLPQRATILTQCFPGTIVGTMLRACRQKGKEVILYCAETRPYFQGARLTASVACDMGADVTVISDNMPAYVLMNKDVDVFLSASDVITRDGHVINKIGTFQIALAARYSNVPYYVTGTPDPQHRDTSQIVIEERDPRLVTESMGQKITMEGVKGYYPAFDITPPEFVSGVVTEKGVLSPYELDRYFDE</sequence>
<dbReference type="PANTHER" id="PTHR43475">
    <property type="entry name" value="METHYLTHIORIBOSE-1-PHOSPHATE ISOMERASE"/>
    <property type="match status" value="1"/>
</dbReference>
<proteinExistence type="inferred from homology"/>
<dbReference type="InterPro" id="IPR000649">
    <property type="entry name" value="IF-2B-related"/>
</dbReference>
<dbReference type="PANTHER" id="PTHR43475:SF1">
    <property type="entry name" value="METHYLTHIORIBOSE-1-PHOSPHATE ISOMERASE"/>
    <property type="match status" value="1"/>
</dbReference>
<dbReference type="InterPro" id="IPR042529">
    <property type="entry name" value="IF_2B-like_C"/>
</dbReference>
<dbReference type="Gene3D" id="3.40.50.10470">
    <property type="entry name" value="Translation initiation factor eif-2b, domain 2"/>
    <property type="match status" value="1"/>
</dbReference>
<comment type="similarity">
    <text evidence="1">Belongs to the eIF-2B alpha/beta/delta subunits family. MtnA subfamily.</text>
</comment>
<dbReference type="InterPro" id="IPR037171">
    <property type="entry name" value="NagB/RpiA_transferase-like"/>
</dbReference>
<dbReference type="RefSeq" id="WP_289607152.1">
    <property type="nucleotide sequence ID" value="NZ_JAUDCG010000010.1"/>
</dbReference>
<evidence type="ECO:0000256" key="2">
    <source>
        <dbReference type="ARBA" id="ARBA00023235"/>
    </source>
</evidence>
<evidence type="ECO:0000256" key="1">
    <source>
        <dbReference type="ARBA" id="ARBA00009117"/>
    </source>
</evidence>
<protein>
    <submittedName>
        <fullName evidence="3">S-methyl-5-thioribose-1-phosphate isomerase</fullName>
    </submittedName>
</protein>
<evidence type="ECO:0000313" key="3">
    <source>
        <dbReference type="EMBL" id="MDM8156687.1"/>
    </source>
</evidence>
<dbReference type="EMBL" id="JAUDCG010000010">
    <property type="protein sequence ID" value="MDM8156687.1"/>
    <property type="molecule type" value="Genomic_DNA"/>
</dbReference>
<dbReference type="NCBIfam" id="NF004326">
    <property type="entry name" value="PRK05720.1"/>
    <property type="match status" value="1"/>
</dbReference>
<keyword evidence="4" id="KW-1185">Reference proteome</keyword>
<comment type="caution">
    <text evidence="3">The sequence shown here is derived from an EMBL/GenBank/DDBJ whole genome shotgun (WGS) entry which is preliminary data.</text>
</comment>
<dbReference type="Pfam" id="PF01008">
    <property type="entry name" value="IF-2B"/>
    <property type="match status" value="1"/>
</dbReference>
<accession>A0ABT7UAP6</accession>
<dbReference type="InterPro" id="IPR011559">
    <property type="entry name" value="Initiation_fac_2B_a/b/d"/>
</dbReference>